<keyword evidence="2" id="KW-1185">Reference proteome</keyword>
<accession>A0A927GVU7</accession>
<sequence length="135" mass="14821">MKITNWLAVLSVSVMTGCGILPSVIEMDDSVVKLLPEPVARNYLDNYSDSKDAASAQLHACRFTGTSLNDMPYEKVKFRVYDRTSNVMTKFGGYKYTLETNIGCVLAANDWDALNRLISAMTSLGAKNPPGIGYL</sequence>
<name>A0A927GVU7_9GAMM</name>
<reference evidence="1" key="1">
    <citation type="submission" date="2020-09" db="EMBL/GenBank/DDBJ databases">
        <authorList>
            <person name="Yoon J.-W."/>
        </authorList>
    </citation>
    <scope>NUCLEOTIDE SEQUENCE</scope>
    <source>
        <strain evidence="1">KMU-158</strain>
    </source>
</reference>
<dbReference type="Proteomes" id="UP000610558">
    <property type="component" value="Unassembled WGS sequence"/>
</dbReference>
<evidence type="ECO:0000313" key="1">
    <source>
        <dbReference type="EMBL" id="MBD2857749.1"/>
    </source>
</evidence>
<dbReference type="PROSITE" id="PS51257">
    <property type="entry name" value="PROKAR_LIPOPROTEIN"/>
    <property type="match status" value="1"/>
</dbReference>
<dbReference type="EMBL" id="JACXLD010000001">
    <property type="protein sequence ID" value="MBD2857749.1"/>
    <property type="molecule type" value="Genomic_DNA"/>
</dbReference>
<gene>
    <name evidence="1" type="ORF">IB286_01935</name>
</gene>
<organism evidence="1 2">
    <name type="scientific">Spongiibacter pelagi</name>
    <dbReference type="NCBI Taxonomy" id="2760804"/>
    <lineage>
        <taxon>Bacteria</taxon>
        <taxon>Pseudomonadati</taxon>
        <taxon>Pseudomonadota</taxon>
        <taxon>Gammaproteobacteria</taxon>
        <taxon>Cellvibrionales</taxon>
        <taxon>Spongiibacteraceae</taxon>
        <taxon>Spongiibacter</taxon>
    </lineage>
</organism>
<evidence type="ECO:0008006" key="3">
    <source>
        <dbReference type="Google" id="ProtNLM"/>
    </source>
</evidence>
<protein>
    <recommendedName>
        <fullName evidence="3">Lipoprotein</fullName>
    </recommendedName>
</protein>
<comment type="caution">
    <text evidence="1">The sequence shown here is derived from an EMBL/GenBank/DDBJ whole genome shotgun (WGS) entry which is preliminary data.</text>
</comment>
<evidence type="ECO:0000313" key="2">
    <source>
        <dbReference type="Proteomes" id="UP000610558"/>
    </source>
</evidence>
<dbReference type="AlphaFoldDB" id="A0A927GVU7"/>
<dbReference type="RefSeq" id="WP_190761970.1">
    <property type="nucleotide sequence ID" value="NZ_JACXLD010000001.1"/>
</dbReference>
<proteinExistence type="predicted"/>